<keyword evidence="5 7" id="KW-1133">Transmembrane helix</keyword>
<feature type="transmembrane region" description="Helical" evidence="7">
    <location>
        <begin position="86"/>
        <end position="103"/>
    </location>
</feature>
<keyword evidence="6 7" id="KW-0472">Membrane</keyword>
<feature type="transmembrane region" description="Helical" evidence="7">
    <location>
        <begin position="49"/>
        <end position="74"/>
    </location>
</feature>
<dbReference type="Gene3D" id="2.30.30.60">
    <property type="match status" value="1"/>
</dbReference>
<comment type="subcellular location">
    <subcellularLocation>
        <location evidence="1">Cell membrane</location>
        <topology evidence="1">Multi-pass membrane protein</topology>
    </subcellularLocation>
</comment>
<dbReference type="InterPro" id="IPR045042">
    <property type="entry name" value="YnaI-like"/>
</dbReference>
<comment type="caution">
    <text evidence="11">The sequence shown here is derived from an EMBL/GenBank/DDBJ whole genome shotgun (WGS) entry which is preliminary data.</text>
</comment>
<dbReference type="InterPro" id="IPR049278">
    <property type="entry name" value="MS_channel_C"/>
</dbReference>
<evidence type="ECO:0000256" key="4">
    <source>
        <dbReference type="ARBA" id="ARBA00022692"/>
    </source>
</evidence>
<organism evidence="11 12">
    <name type="scientific">Legionella jamestowniensis</name>
    <dbReference type="NCBI Taxonomy" id="455"/>
    <lineage>
        <taxon>Bacteria</taxon>
        <taxon>Pseudomonadati</taxon>
        <taxon>Pseudomonadota</taxon>
        <taxon>Gammaproteobacteria</taxon>
        <taxon>Legionellales</taxon>
        <taxon>Legionellaceae</taxon>
        <taxon>Legionella</taxon>
    </lineage>
</organism>
<evidence type="ECO:0000259" key="9">
    <source>
        <dbReference type="Pfam" id="PF21082"/>
    </source>
</evidence>
<dbReference type="InterPro" id="IPR006685">
    <property type="entry name" value="MscS_channel_2nd"/>
</dbReference>
<dbReference type="Pfam" id="PF21082">
    <property type="entry name" value="MS_channel_3rd"/>
    <property type="match status" value="1"/>
</dbReference>
<dbReference type="Pfam" id="PF00924">
    <property type="entry name" value="MS_channel_2nd"/>
    <property type="match status" value="1"/>
</dbReference>
<keyword evidence="3" id="KW-1003">Cell membrane</keyword>
<reference evidence="11 12" key="1">
    <citation type="submission" date="2016-05" db="EMBL/GenBank/DDBJ databases">
        <authorList>
            <person name="Prochazka B."/>
            <person name="Indra A."/>
            <person name="Hasenberger P."/>
            <person name="Blaschitz M."/>
            <person name="Wagner L."/>
            <person name="Wewalka G."/>
            <person name="Sorschag S."/>
            <person name="Schmid D."/>
            <person name="Ruppitsch W."/>
        </authorList>
    </citation>
    <scope>NUCLEOTIDE SEQUENCE [LARGE SCALE GENOMIC DNA]</scope>
    <source>
        <strain evidence="11 12">974010_12</strain>
    </source>
</reference>
<evidence type="ECO:0000256" key="5">
    <source>
        <dbReference type="ARBA" id="ARBA00022989"/>
    </source>
</evidence>
<feature type="domain" description="Mechanosensitive ion channel MscS" evidence="8">
    <location>
        <begin position="174"/>
        <end position="242"/>
    </location>
</feature>
<evidence type="ECO:0000256" key="7">
    <source>
        <dbReference type="SAM" id="Phobius"/>
    </source>
</evidence>
<dbReference type="InterPro" id="IPR011066">
    <property type="entry name" value="MscS_channel_C_sf"/>
</dbReference>
<dbReference type="Proteomes" id="UP000093336">
    <property type="component" value="Unassembled WGS sequence"/>
</dbReference>
<dbReference type="Gene3D" id="1.10.287.1260">
    <property type="match status" value="1"/>
</dbReference>
<dbReference type="InterPro" id="IPR011014">
    <property type="entry name" value="MscS_channel_TM-2"/>
</dbReference>
<dbReference type="Gene3D" id="3.30.70.100">
    <property type="match status" value="1"/>
</dbReference>
<dbReference type="PROSITE" id="PS01246">
    <property type="entry name" value="UPF0003"/>
    <property type="match status" value="1"/>
</dbReference>
<dbReference type="SUPFAM" id="SSF50182">
    <property type="entry name" value="Sm-like ribonucleoproteins"/>
    <property type="match status" value="1"/>
</dbReference>
<evidence type="ECO:0000259" key="10">
    <source>
        <dbReference type="Pfam" id="PF21088"/>
    </source>
</evidence>
<feature type="transmembrane region" description="Helical" evidence="7">
    <location>
        <begin position="124"/>
        <end position="145"/>
    </location>
</feature>
<dbReference type="InterPro" id="IPR023408">
    <property type="entry name" value="MscS_beta-dom_sf"/>
</dbReference>
<feature type="domain" description="Mechanosensitive ion channel transmembrane helices 2/3" evidence="10">
    <location>
        <begin position="132"/>
        <end position="172"/>
    </location>
</feature>
<evidence type="ECO:0000256" key="6">
    <source>
        <dbReference type="ARBA" id="ARBA00023136"/>
    </source>
</evidence>
<dbReference type="PANTHER" id="PTHR43634">
    <property type="entry name" value="OW CONDUCTANCE MECHANOSENSITIVE CHANNEL"/>
    <property type="match status" value="1"/>
</dbReference>
<comment type="similarity">
    <text evidence="2">Belongs to the MscS (TC 1.A.23) family.</text>
</comment>
<sequence>MKANMWILSIVATLLTTGFFHLVVTQALRHLTNKIGHTNLIIAQAFFEALKLPLIFLIWLVGLSFSFSLLCLHFKNLLLLSSFSEIRKTGIIFMLCWTLVRFIRGVEIRYIEACTKRDKEVDKTLVHAAAQLLTIAVCIIGMLLIMQMMNIPIGGVLAFGGIGGAAVALAAKELFANFFGSLVIYMDRPFKVGDWIRSPDKNIEGTVEFIGWRMTRIRTFDKRPLYVPNGVFLTISVENPSRMLHRRIKTIIGVRYQDADKIDTITEEIRQMLINQEEIDASQLLTVSLVEFGPSSLNIMVSAYSNVTKWAEFQSVQHQVLMKILTIISRNGAECAFPSQTVYLEQTFPTNNHTPQKQMKAFNDVLLQPG</sequence>
<dbReference type="SUPFAM" id="SSF82689">
    <property type="entry name" value="Mechanosensitive channel protein MscS (YggB), C-terminal domain"/>
    <property type="match status" value="1"/>
</dbReference>
<keyword evidence="12" id="KW-1185">Reference proteome</keyword>
<dbReference type="EMBL" id="LYOZ01000037">
    <property type="protein sequence ID" value="OCH97480.1"/>
    <property type="molecule type" value="Genomic_DNA"/>
</dbReference>
<evidence type="ECO:0000256" key="3">
    <source>
        <dbReference type="ARBA" id="ARBA00022475"/>
    </source>
</evidence>
<gene>
    <name evidence="11" type="ORF">A8135_03020</name>
</gene>
<proteinExistence type="inferred from homology"/>
<dbReference type="InterPro" id="IPR006686">
    <property type="entry name" value="MscS_channel_CS"/>
</dbReference>
<keyword evidence="4 7" id="KW-0812">Transmembrane</keyword>
<evidence type="ECO:0000256" key="1">
    <source>
        <dbReference type="ARBA" id="ARBA00004651"/>
    </source>
</evidence>
<feature type="transmembrane region" description="Helical" evidence="7">
    <location>
        <begin position="6"/>
        <end position="28"/>
    </location>
</feature>
<evidence type="ECO:0000313" key="12">
    <source>
        <dbReference type="Proteomes" id="UP000093336"/>
    </source>
</evidence>
<accession>A0ABX2XSB7</accession>
<name>A0ABX2XSB7_9GAMM</name>
<dbReference type="SUPFAM" id="SSF82861">
    <property type="entry name" value="Mechanosensitive channel protein MscS (YggB), transmembrane region"/>
    <property type="match status" value="1"/>
</dbReference>
<dbReference type="InterPro" id="IPR010920">
    <property type="entry name" value="LSM_dom_sf"/>
</dbReference>
<dbReference type="Pfam" id="PF21088">
    <property type="entry name" value="MS_channel_1st"/>
    <property type="match status" value="1"/>
</dbReference>
<evidence type="ECO:0000259" key="8">
    <source>
        <dbReference type="Pfam" id="PF00924"/>
    </source>
</evidence>
<evidence type="ECO:0000313" key="11">
    <source>
        <dbReference type="EMBL" id="OCH97480.1"/>
    </source>
</evidence>
<dbReference type="InterPro" id="IPR049142">
    <property type="entry name" value="MS_channel_1st"/>
</dbReference>
<protein>
    <submittedName>
        <fullName evidence="11">Mechanosensitive ion channel protein MscS</fullName>
    </submittedName>
</protein>
<dbReference type="PANTHER" id="PTHR43634:SF2">
    <property type="entry name" value="LOW CONDUCTANCE MECHANOSENSITIVE CHANNEL YNAI"/>
    <property type="match status" value="1"/>
</dbReference>
<evidence type="ECO:0000256" key="2">
    <source>
        <dbReference type="ARBA" id="ARBA00008017"/>
    </source>
</evidence>
<feature type="domain" description="Mechanosensitive ion channel MscS C-terminal" evidence="9">
    <location>
        <begin position="248"/>
        <end position="334"/>
    </location>
</feature>
<feature type="transmembrane region" description="Helical" evidence="7">
    <location>
        <begin position="151"/>
        <end position="171"/>
    </location>
</feature>